<gene>
    <name evidence="2" type="ORF">NOR51B_992</name>
</gene>
<protein>
    <recommendedName>
        <fullName evidence="1">HTH marR-type domain-containing protein</fullName>
    </recommendedName>
</protein>
<evidence type="ECO:0000313" key="2">
    <source>
        <dbReference type="EMBL" id="EED35050.1"/>
    </source>
</evidence>
<evidence type="ECO:0000313" key="3">
    <source>
        <dbReference type="Proteomes" id="UP000004699"/>
    </source>
</evidence>
<dbReference type="AlphaFoldDB" id="B8KV80"/>
<dbReference type="Gene3D" id="1.10.10.10">
    <property type="entry name" value="Winged helix-like DNA-binding domain superfamily/Winged helix DNA-binding domain"/>
    <property type="match status" value="1"/>
</dbReference>
<evidence type="ECO:0000259" key="1">
    <source>
        <dbReference type="PROSITE" id="PS50995"/>
    </source>
</evidence>
<dbReference type="GO" id="GO:0003700">
    <property type="term" value="F:DNA-binding transcription factor activity"/>
    <property type="evidence" value="ECO:0007669"/>
    <property type="project" value="InterPro"/>
</dbReference>
<keyword evidence="3" id="KW-1185">Reference proteome</keyword>
<proteinExistence type="predicted"/>
<dbReference type="InterPro" id="IPR000835">
    <property type="entry name" value="HTH_MarR-typ"/>
</dbReference>
<dbReference type="PROSITE" id="PS50995">
    <property type="entry name" value="HTH_MARR_2"/>
    <property type="match status" value="1"/>
</dbReference>
<accession>B8KV80</accession>
<sequence length="68" mass="8158">MSKKWVSRKFEEYDRRQNKITLTTLGISTFAEAARVVNDMQSEWLRNFSKTEISQLYKLMEKLEDQLP</sequence>
<dbReference type="InterPro" id="IPR036390">
    <property type="entry name" value="WH_DNA-bd_sf"/>
</dbReference>
<dbReference type="SUPFAM" id="SSF46785">
    <property type="entry name" value="Winged helix' DNA-binding domain"/>
    <property type="match status" value="1"/>
</dbReference>
<reference evidence="3" key="1">
    <citation type="journal article" date="2013" name="BMC Microbiol.">
        <title>Taxonomy and evolution of bacteriochlorophyll a-containing members of the OM60/NOR5 clade of marine gammaproteobacteria: description of Luminiphilus syltensis gen. nov., sp. nov., reclassification of Haliea rubra as Pseudohaliea rubra gen. nov., comb. nov., and emendation of Chromatocurvus halotolerans.</title>
        <authorList>
            <person name="Spring S."/>
            <person name="Riedel T."/>
            <person name="Sproer C."/>
            <person name="Yan S."/>
            <person name="Harder J."/>
            <person name="Fuchs B.M."/>
        </authorList>
    </citation>
    <scope>NUCLEOTIDE SEQUENCE [LARGE SCALE GENOMIC DNA]</scope>
    <source>
        <strain evidence="3">NOR51-B</strain>
    </source>
</reference>
<dbReference type="Proteomes" id="UP000004699">
    <property type="component" value="Unassembled WGS sequence"/>
</dbReference>
<dbReference type="HOGENOM" id="CLU_2788947_0_0_6"/>
<organism evidence="2 3">
    <name type="scientific">Luminiphilus syltensis NOR5-1B</name>
    <dbReference type="NCBI Taxonomy" id="565045"/>
    <lineage>
        <taxon>Bacteria</taxon>
        <taxon>Pseudomonadati</taxon>
        <taxon>Pseudomonadota</taxon>
        <taxon>Gammaproteobacteria</taxon>
        <taxon>Cellvibrionales</taxon>
        <taxon>Halieaceae</taxon>
        <taxon>Luminiphilus</taxon>
    </lineage>
</organism>
<dbReference type="InterPro" id="IPR036388">
    <property type="entry name" value="WH-like_DNA-bd_sf"/>
</dbReference>
<dbReference type="EMBL" id="DS999411">
    <property type="protein sequence ID" value="EED35050.1"/>
    <property type="molecule type" value="Genomic_DNA"/>
</dbReference>
<name>B8KV80_9GAMM</name>
<feature type="domain" description="HTH marR-type" evidence="1">
    <location>
        <begin position="1"/>
        <end position="65"/>
    </location>
</feature>